<proteinExistence type="predicted"/>
<dbReference type="EMBL" id="CM040992">
    <property type="protein sequence ID" value="MCJ8743353.1"/>
    <property type="molecule type" value="Genomic_DNA"/>
</dbReference>
<organism evidence="1 2">
    <name type="scientific">Pangasius djambal</name>
    <dbReference type="NCBI Taxonomy" id="1691987"/>
    <lineage>
        <taxon>Eukaryota</taxon>
        <taxon>Metazoa</taxon>
        <taxon>Chordata</taxon>
        <taxon>Craniata</taxon>
        <taxon>Vertebrata</taxon>
        <taxon>Euteleostomi</taxon>
        <taxon>Actinopterygii</taxon>
        <taxon>Neopterygii</taxon>
        <taxon>Teleostei</taxon>
        <taxon>Ostariophysi</taxon>
        <taxon>Siluriformes</taxon>
        <taxon>Pangasiidae</taxon>
        <taxon>Pangasius</taxon>
    </lineage>
</organism>
<reference evidence="1" key="1">
    <citation type="submission" date="2020-02" db="EMBL/GenBank/DDBJ databases">
        <title>Genome sequencing of the panga catfish, Pangasius djambal.</title>
        <authorList>
            <person name="Wen M."/>
            <person name="Zahm M."/>
            <person name="Roques C."/>
            <person name="Cabau C."/>
            <person name="Klopp C."/>
            <person name="Donnadieu C."/>
            <person name="Jouanno E."/>
            <person name="Avarre J.-C."/>
            <person name="Campet M."/>
            <person name="Ha T."/>
            <person name="Dugue R."/>
            <person name="Lampietro C."/>
            <person name="Louis A."/>
            <person name="Herpin A."/>
            <person name="Echchiki A."/>
            <person name="Berthelot C."/>
            <person name="Parey E."/>
            <person name="Roest-Crollius H."/>
            <person name="Braasch I."/>
            <person name="Postlethwait J.H."/>
            <person name="Bobe J."/>
            <person name="Montfort J."/>
            <person name="Bouchez O."/>
            <person name="Begum T."/>
            <person name="Schartl M."/>
            <person name="Gustiano R."/>
            <person name="Guiguen Y."/>
        </authorList>
    </citation>
    <scope>NUCLEOTIDE SEQUENCE</scope>
    <source>
        <strain evidence="1">Pdj_M5554</strain>
    </source>
</reference>
<comment type="caution">
    <text evidence="1">The sequence shown here is derived from an EMBL/GenBank/DDBJ whole genome shotgun (WGS) entry which is preliminary data.</text>
</comment>
<evidence type="ECO:0000313" key="2">
    <source>
        <dbReference type="Proteomes" id="UP000830395"/>
    </source>
</evidence>
<evidence type="ECO:0000313" key="1">
    <source>
        <dbReference type="EMBL" id="MCJ8743353.1"/>
    </source>
</evidence>
<accession>A0ACC5Z5F0</accession>
<keyword evidence="2" id="KW-1185">Reference proteome</keyword>
<dbReference type="Proteomes" id="UP000830395">
    <property type="component" value="Chromosome 18"/>
</dbReference>
<sequence length="180" mass="21731">MEVRRWSAWTRDRRDTPSRRCAGTCSDHRTRGKSGERIWTSCGSRKWRTGRNTTSTLRRTRRSSRADTSGCPWTPETRPRFTAGRRVQPDGWILTGVRRTAKKRTARRRKDLPWRTRIVHGRVKETCRQREMKNVHFSIKELYEVNRDNSKRKKRAFPFLRMCKAVEALIFFFFFFFFFF</sequence>
<protein>
    <submittedName>
        <fullName evidence="1">Uncharacterized protein</fullName>
    </submittedName>
</protein>
<name>A0ACC5Z5F0_9TELE</name>
<gene>
    <name evidence="1" type="ORF">PDJAM_G00093130</name>
</gene>